<dbReference type="PATRIC" id="fig|903983.4.peg.485"/>
<keyword evidence="1" id="KW-0808">Transferase</keyword>
<proteinExistence type="predicted"/>
<name>A0A1E5GQ15_9ENTE</name>
<dbReference type="PANTHER" id="PTHR43861:SF3">
    <property type="entry name" value="PUTATIVE (AFU_ORTHOLOGUE AFUA_2G14390)-RELATED"/>
    <property type="match status" value="1"/>
</dbReference>
<dbReference type="PANTHER" id="PTHR43861">
    <property type="entry name" value="TRANS-ACONITATE 2-METHYLTRANSFERASE-RELATED"/>
    <property type="match status" value="1"/>
</dbReference>
<keyword evidence="2" id="KW-0489">Methyltransferase</keyword>
<evidence type="ECO:0000256" key="1">
    <source>
        <dbReference type="ARBA" id="ARBA00022679"/>
    </source>
</evidence>
<keyword evidence="3" id="KW-1185">Reference proteome</keyword>
<dbReference type="OrthoDB" id="9791837at2"/>
<dbReference type="RefSeq" id="WP_069636026.1">
    <property type="nucleotide sequence ID" value="NZ_JXKZ01000011.1"/>
</dbReference>
<dbReference type="GO" id="GO:0008168">
    <property type="term" value="F:methyltransferase activity"/>
    <property type="evidence" value="ECO:0007669"/>
    <property type="project" value="UniProtKB-KW"/>
</dbReference>
<evidence type="ECO:0000313" key="3">
    <source>
        <dbReference type="Proteomes" id="UP000094764"/>
    </source>
</evidence>
<dbReference type="AlphaFoldDB" id="A0A1E5GQ15"/>
<dbReference type="GO" id="GO:0032259">
    <property type="term" value="P:methylation"/>
    <property type="evidence" value="ECO:0007669"/>
    <property type="project" value="UniProtKB-KW"/>
</dbReference>
<sequence length="197" mass="22445">MNIFDQIASRYDSPKQLKLGEIITKEVKQKLRDTKGETLLDYGCGTGLIGLELVNEFAEIIFVDPSVEMIRIVEQKIKQMKIVNAKTIADCFSEEHVLGVKADIIIVSLVLLHVPDTEDLLKELYDVLNPNGEILIVDFDKNEKINHEKVHNGFLQDELKNQFTLAGFKNITSSTFYHGEKIFMNQDATMFILRGEK</sequence>
<dbReference type="STRING" id="903983.BCR23_11910"/>
<reference evidence="3" key="1">
    <citation type="submission" date="2016-09" db="EMBL/GenBank/DDBJ databases">
        <authorList>
            <person name="Gulvik C.A."/>
        </authorList>
    </citation>
    <scope>NUCLEOTIDE SEQUENCE [LARGE SCALE GENOMIC DNA]</scope>
    <source>
        <strain evidence="3">LMG 26306</strain>
    </source>
</reference>
<dbReference type="EMBL" id="MIKB01000018">
    <property type="protein sequence ID" value="OEG14794.1"/>
    <property type="molecule type" value="Genomic_DNA"/>
</dbReference>
<comment type="caution">
    <text evidence="2">The sequence shown here is derived from an EMBL/GenBank/DDBJ whole genome shotgun (WGS) entry which is preliminary data.</text>
</comment>
<organism evidence="2 3">
    <name type="scientific">Enterococcus quebecensis</name>
    <dbReference type="NCBI Taxonomy" id="903983"/>
    <lineage>
        <taxon>Bacteria</taxon>
        <taxon>Bacillati</taxon>
        <taxon>Bacillota</taxon>
        <taxon>Bacilli</taxon>
        <taxon>Lactobacillales</taxon>
        <taxon>Enterococcaceae</taxon>
        <taxon>Enterococcus</taxon>
    </lineage>
</organism>
<dbReference type="Pfam" id="PF13489">
    <property type="entry name" value="Methyltransf_23"/>
    <property type="match status" value="1"/>
</dbReference>
<dbReference type="InterPro" id="IPR029063">
    <property type="entry name" value="SAM-dependent_MTases_sf"/>
</dbReference>
<dbReference type="Gene3D" id="3.40.50.150">
    <property type="entry name" value="Vaccinia Virus protein VP39"/>
    <property type="match status" value="1"/>
</dbReference>
<dbReference type="Proteomes" id="UP000094764">
    <property type="component" value="Unassembled WGS sequence"/>
</dbReference>
<evidence type="ECO:0000313" key="2">
    <source>
        <dbReference type="EMBL" id="OEG14794.1"/>
    </source>
</evidence>
<gene>
    <name evidence="2" type="ORF">BCR23_11910</name>
</gene>
<protein>
    <submittedName>
        <fullName evidence="2">Methylase</fullName>
    </submittedName>
</protein>
<dbReference type="CDD" id="cd02440">
    <property type="entry name" value="AdoMet_MTases"/>
    <property type="match status" value="1"/>
</dbReference>
<accession>A0A1E5GQ15</accession>
<dbReference type="SUPFAM" id="SSF53335">
    <property type="entry name" value="S-adenosyl-L-methionine-dependent methyltransferases"/>
    <property type="match status" value="1"/>
</dbReference>